<dbReference type="InterPro" id="IPR036249">
    <property type="entry name" value="Thioredoxin-like_sf"/>
</dbReference>
<evidence type="ECO:0000259" key="1">
    <source>
        <dbReference type="PROSITE" id="PS51352"/>
    </source>
</evidence>
<accession>A0A2S0VWQ1</accession>
<organism evidence="2 3">
    <name type="scientific">Saccharobesus litoralis</name>
    <dbReference type="NCBI Taxonomy" id="2172099"/>
    <lineage>
        <taxon>Bacteria</taxon>
        <taxon>Pseudomonadati</taxon>
        <taxon>Pseudomonadota</taxon>
        <taxon>Gammaproteobacteria</taxon>
        <taxon>Alteromonadales</taxon>
        <taxon>Alteromonadaceae</taxon>
        <taxon>Saccharobesus</taxon>
    </lineage>
</organism>
<keyword evidence="3" id="KW-1185">Reference proteome</keyword>
<dbReference type="InterPro" id="IPR013766">
    <property type="entry name" value="Thioredoxin_domain"/>
</dbReference>
<gene>
    <name evidence="2" type="ORF">C2869_20420</name>
</gene>
<protein>
    <submittedName>
        <fullName evidence="2">Co-chaperone YbbN</fullName>
    </submittedName>
</protein>
<name>A0A2S0VWQ1_9ALTE</name>
<dbReference type="Gene3D" id="3.40.30.10">
    <property type="entry name" value="Glutaredoxin"/>
    <property type="match status" value="1"/>
</dbReference>
<dbReference type="RefSeq" id="WP_108604667.1">
    <property type="nucleotide sequence ID" value="NZ_CP026604.1"/>
</dbReference>
<dbReference type="GO" id="GO:0006950">
    <property type="term" value="P:response to stress"/>
    <property type="evidence" value="ECO:0007669"/>
    <property type="project" value="UniProtKB-ARBA"/>
</dbReference>
<proteinExistence type="predicted"/>
<sequence>MLPNEQSNIHDLTPENFQSILLEQSQTQLVLVFFWAQSIPESVELLPVVEHLAGQHLGKIILAKVDCESQRQIAMQFGVQAIPTLALVKEGQPIDGLAGQQTQAQVQEWLENHLPKPEDELLQQAQVLIAQEQYTQAYSPISQAIEIAPERVDIQKALIDVYVNTGKVAEAESLLSQIKMIDQDDYYQSLLAKLELAKEAADSPEIQALEQQIKDNPSDEMLPVKLAVALHQVQRNEEALAHLLGLMTRRLDAANGEARKILMDILQTLPDGDPLATKCRRRLYSLLY</sequence>
<evidence type="ECO:0000313" key="2">
    <source>
        <dbReference type="EMBL" id="AWB68615.1"/>
    </source>
</evidence>
<dbReference type="Pfam" id="PF14559">
    <property type="entry name" value="TPR_19"/>
    <property type="match status" value="1"/>
</dbReference>
<dbReference type="GO" id="GO:0005737">
    <property type="term" value="C:cytoplasm"/>
    <property type="evidence" value="ECO:0007669"/>
    <property type="project" value="TreeGrafter"/>
</dbReference>
<dbReference type="SUPFAM" id="SSF52833">
    <property type="entry name" value="Thioredoxin-like"/>
    <property type="match status" value="1"/>
</dbReference>
<dbReference type="GO" id="GO:0015035">
    <property type="term" value="F:protein-disulfide reductase activity"/>
    <property type="evidence" value="ECO:0007669"/>
    <property type="project" value="TreeGrafter"/>
</dbReference>
<feature type="domain" description="Thioredoxin" evidence="1">
    <location>
        <begin position="1"/>
        <end position="115"/>
    </location>
</feature>
<dbReference type="Pfam" id="PF00085">
    <property type="entry name" value="Thioredoxin"/>
    <property type="match status" value="1"/>
</dbReference>
<dbReference type="Gene3D" id="1.25.40.10">
    <property type="entry name" value="Tetratricopeptide repeat domain"/>
    <property type="match status" value="2"/>
</dbReference>
<dbReference type="PROSITE" id="PS51352">
    <property type="entry name" value="THIOREDOXIN_2"/>
    <property type="match status" value="1"/>
</dbReference>
<evidence type="ECO:0000313" key="3">
    <source>
        <dbReference type="Proteomes" id="UP000244441"/>
    </source>
</evidence>
<dbReference type="EMBL" id="CP026604">
    <property type="protein sequence ID" value="AWB68615.1"/>
    <property type="molecule type" value="Genomic_DNA"/>
</dbReference>
<dbReference type="Proteomes" id="UP000244441">
    <property type="component" value="Chromosome"/>
</dbReference>
<dbReference type="PANTHER" id="PTHR45663">
    <property type="entry name" value="GEO12009P1"/>
    <property type="match status" value="1"/>
</dbReference>
<dbReference type="PANTHER" id="PTHR45663:SF11">
    <property type="entry name" value="GEO12009P1"/>
    <property type="match status" value="1"/>
</dbReference>
<reference evidence="2 3" key="1">
    <citation type="submission" date="2018-01" db="EMBL/GenBank/DDBJ databases">
        <title>Genome sequence of a Cantenovulum-like bacteria.</title>
        <authorList>
            <person name="Tan W.R."/>
            <person name="Lau N.-S."/>
            <person name="Go F."/>
            <person name="Amirul A.-A.A."/>
        </authorList>
    </citation>
    <scope>NUCLEOTIDE SEQUENCE [LARGE SCALE GENOMIC DNA]</scope>
    <source>
        <strain evidence="2 3">CCB-QB4</strain>
    </source>
</reference>
<dbReference type="Pfam" id="PF14561">
    <property type="entry name" value="TPR_20"/>
    <property type="match status" value="1"/>
</dbReference>
<dbReference type="InterPro" id="IPR011990">
    <property type="entry name" value="TPR-like_helical_dom_sf"/>
</dbReference>
<dbReference type="KEGG" id="cate:C2869_20420"/>
<dbReference type="AlphaFoldDB" id="A0A2S0VWQ1"/>
<dbReference type="SUPFAM" id="SSF48452">
    <property type="entry name" value="TPR-like"/>
    <property type="match status" value="1"/>
</dbReference>
<dbReference type="CDD" id="cd02956">
    <property type="entry name" value="ybbN"/>
    <property type="match status" value="1"/>
</dbReference>
<dbReference type="OrthoDB" id="9790390at2"/>